<comment type="caution">
    <text evidence="2">The sequence shown here is derived from an EMBL/GenBank/DDBJ whole genome shotgun (WGS) entry which is preliminary data.</text>
</comment>
<organism evidence="2 3">
    <name type="scientific">Lithospermum erythrorhizon</name>
    <name type="common">Purple gromwell</name>
    <name type="synonym">Lithospermum officinale var. erythrorhizon</name>
    <dbReference type="NCBI Taxonomy" id="34254"/>
    <lineage>
        <taxon>Eukaryota</taxon>
        <taxon>Viridiplantae</taxon>
        <taxon>Streptophyta</taxon>
        <taxon>Embryophyta</taxon>
        <taxon>Tracheophyta</taxon>
        <taxon>Spermatophyta</taxon>
        <taxon>Magnoliopsida</taxon>
        <taxon>eudicotyledons</taxon>
        <taxon>Gunneridae</taxon>
        <taxon>Pentapetalae</taxon>
        <taxon>asterids</taxon>
        <taxon>lamiids</taxon>
        <taxon>Boraginales</taxon>
        <taxon>Boraginaceae</taxon>
        <taxon>Boraginoideae</taxon>
        <taxon>Lithospermeae</taxon>
        <taxon>Lithospermum</taxon>
    </lineage>
</organism>
<dbReference type="AlphaFoldDB" id="A0AAV3RR09"/>
<dbReference type="Proteomes" id="UP001454036">
    <property type="component" value="Unassembled WGS sequence"/>
</dbReference>
<name>A0AAV3RR09_LITER</name>
<evidence type="ECO:0000313" key="3">
    <source>
        <dbReference type="Proteomes" id="UP001454036"/>
    </source>
</evidence>
<evidence type="ECO:0000313" key="2">
    <source>
        <dbReference type="EMBL" id="GAA0184161.1"/>
    </source>
</evidence>
<evidence type="ECO:0000256" key="1">
    <source>
        <dbReference type="SAM" id="MobiDB-lite"/>
    </source>
</evidence>
<gene>
    <name evidence="2" type="ORF">LIER_31450</name>
</gene>
<dbReference type="EMBL" id="BAABME010011696">
    <property type="protein sequence ID" value="GAA0184161.1"/>
    <property type="molecule type" value="Genomic_DNA"/>
</dbReference>
<feature type="compositionally biased region" description="Basic residues" evidence="1">
    <location>
        <begin position="16"/>
        <end position="30"/>
    </location>
</feature>
<protein>
    <submittedName>
        <fullName evidence="2">Uncharacterized protein</fullName>
    </submittedName>
</protein>
<feature type="region of interest" description="Disordered" evidence="1">
    <location>
        <begin position="1"/>
        <end position="61"/>
    </location>
</feature>
<accession>A0AAV3RR09</accession>
<keyword evidence="3" id="KW-1185">Reference proteome</keyword>
<reference evidence="2 3" key="1">
    <citation type="submission" date="2024-01" db="EMBL/GenBank/DDBJ databases">
        <title>The complete chloroplast genome sequence of Lithospermum erythrorhizon: insights into the phylogenetic relationship among Boraginaceae species and the maternal lineages of purple gromwells.</title>
        <authorList>
            <person name="Okada T."/>
            <person name="Watanabe K."/>
        </authorList>
    </citation>
    <scope>NUCLEOTIDE SEQUENCE [LARGE SCALE GENOMIC DNA]</scope>
</reference>
<proteinExistence type="predicted"/>
<sequence>MLKRIASDIPTATSRPSKKAKKVIPSKKASRVMVRDSEEEGTYSQGMGSQVGPMDPKVPSPVVVLDVTSSASHYKRS</sequence>